<keyword evidence="11" id="KW-1185">Reference proteome</keyword>
<organism evidence="10 11">
    <name type="scientific">Bosea vaviloviae</name>
    <dbReference type="NCBI Taxonomy" id="1526658"/>
    <lineage>
        <taxon>Bacteria</taxon>
        <taxon>Pseudomonadati</taxon>
        <taxon>Pseudomonadota</taxon>
        <taxon>Alphaproteobacteria</taxon>
        <taxon>Hyphomicrobiales</taxon>
        <taxon>Boseaceae</taxon>
        <taxon>Bosea</taxon>
    </lineage>
</organism>
<evidence type="ECO:0000256" key="1">
    <source>
        <dbReference type="ARBA" id="ARBA00004429"/>
    </source>
</evidence>
<dbReference type="KEGG" id="bvv:BHK69_17395"/>
<accession>A0A1D7U3P1</accession>
<dbReference type="PANTHER" id="PTHR30614">
    <property type="entry name" value="MEMBRANE COMPONENT OF AMINO ACID ABC TRANSPORTER"/>
    <property type="match status" value="1"/>
</dbReference>
<dbReference type="GO" id="GO:0022857">
    <property type="term" value="F:transmembrane transporter activity"/>
    <property type="evidence" value="ECO:0007669"/>
    <property type="project" value="InterPro"/>
</dbReference>
<dbReference type="RefSeq" id="WP_069691196.1">
    <property type="nucleotide sequence ID" value="NZ_CP017147.1"/>
</dbReference>
<evidence type="ECO:0000256" key="7">
    <source>
        <dbReference type="ARBA" id="ARBA00023136"/>
    </source>
</evidence>
<comment type="subcellular location">
    <subcellularLocation>
        <location evidence="1">Cell inner membrane</location>
        <topology evidence="1">Multi-pass membrane protein</topology>
    </subcellularLocation>
    <subcellularLocation>
        <location evidence="8">Cell membrane</location>
        <topology evidence="8">Multi-pass membrane protein</topology>
    </subcellularLocation>
</comment>
<feature type="transmembrane region" description="Helical" evidence="8">
    <location>
        <begin position="98"/>
        <end position="117"/>
    </location>
</feature>
<dbReference type="InterPro" id="IPR000515">
    <property type="entry name" value="MetI-like"/>
</dbReference>
<evidence type="ECO:0000313" key="10">
    <source>
        <dbReference type="EMBL" id="AOO81986.1"/>
    </source>
</evidence>
<evidence type="ECO:0000256" key="5">
    <source>
        <dbReference type="ARBA" id="ARBA00022692"/>
    </source>
</evidence>
<dbReference type="PROSITE" id="PS50928">
    <property type="entry name" value="ABC_TM1"/>
    <property type="match status" value="1"/>
</dbReference>
<dbReference type="EMBL" id="CP017147">
    <property type="protein sequence ID" value="AOO81986.1"/>
    <property type="molecule type" value="Genomic_DNA"/>
</dbReference>
<comment type="similarity">
    <text evidence="2">Belongs to the binding-protein-dependent transport system permease family. HisMQ subfamily.</text>
</comment>
<keyword evidence="7 8" id="KW-0472">Membrane</keyword>
<evidence type="ECO:0000256" key="4">
    <source>
        <dbReference type="ARBA" id="ARBA00022475"/>
    </source>
</evidence>
<evidence type="ECO:0000256" key="8">
    <source>
        <dbReference type="RuleBase" id="RU363032"/>
    </source>
</evidence>
<dbReference type="InterPro" id="IPR043429">
    <property type="entry name" value="ArtM/GltK/GlnP/TcyL/YhdX-like"/>
</dbReference>
<dbReference type="GO" id="GO:0006865">
    <property type="term" value="P:amino acid transport"/>
    <property type="evidence" value="ECO:0007669"/>
    <property type="project" value="TreeGrafter"/>
</dbReference>
<sequence>MGYVFDLRGVLSGQYLDWFVIGVATTLALTCVAWCLAMAMGIILTLIRMIPLPPLGWFVALYVEYHRNVPLLVQILIWYFGVPSLLPRPARQWINAHHGEFLLAAIALGLASAAYIAEDIRSGIRSIPKAQYEAARSIGFGYLGAMGYVVLPQAMRIAIPPLINQTLLLFKNTSLAMAIGVGELTYRTREVESYTFKTFEAFAVATAIYLAISFGIMALGSYSDRRLKLETR</sequence>
<protein>
    <submittedName>
        <fullName evidence="10">ABC transporter permease</fullName>
    </submittedName>
</protein>
<dbReference type="GO" id="GO:0043190">
    <property type="term" value="C:ATP-binding cassette (ABC) transporter complex"/>
    <property type="evidence" value="ECO:0007669"/>
    <property type="project" value="InterPro"/>
</dbReference>
<dbReference type="SUPFAM" id="SSF161098">
    <property type="entry name" value="MetI-like"/>
    <property type="match status" value="1"/>
</dbReference>
<reference evidence="10 11" key="1">
    <citation type="journal article" date="2015" name="Antonie Van Leeuwenhoek">
        <title>Bosea vaviloviae sp. nov., a new species of slow-growing rhizobia isolated from nodules of the relict species Vavilovia formosa (Stev.) Fed.</title>
        <authorList>
            <person name="Safronova V.I."/>
            <person name="Kuznetsova I.G."/>
            <person name="Sazanova A.L."/>
            <person name="Kimeklis A.K."/>
            <person name="Belimov A.A."/>
            <person name="Andronov E.E."/>
            <person name="Pinaev A.G."/>
            <person name="Chizhevskaya E.P."/>
            <person name="Pukhaev A.R."/>
            <person name="Popov K.P."/>
            <person name="Willems A."/>
            <person name="Tikhonovich I.A."/>
        </authorList>
    </citation>
    <scope>NUCLEOTIDE SEQUENCE [LARGE SCALE GENOMIC DNA]</scope>
    <source>
        <strain evidence="10 11">Vaf18</strain>
    </source>
</reference>
<keyword evidence="3 8" id="KW-0813">Transport</keyword>
<evidence type="ECO:0000256" key="6">
    <source>
        <dbReference type="ARBA" id="ARBA00022989"/>
    </source>
</evidence>
<keyword evidence="4" id="KW-1003">Cell membrane</keyword>
<evidence type="ECO:0000313" key="11">
    <source>
        <dbReference type="Proteomes" id="UP000094969"/>
    </source>
</evidence>
<evidence type="ECO:0000256" key="3">
    <source>
        <dbReference type="ARBA" id="ARBA00022448"/>
    </source>
</evidence>
<keyword evidence="5 8" id="KW-0812">Transmembrane</keyword>
<feature type="transmembrane region" description="Helical" evidence="8">
    <location>
        <begin position="20"/>
        <end position="47"/>
    </location>
</feature>
<dbReference type="Pfam" id="PF00528">
    <property type="entry name" value="BPD_transp_1"/>
    <property type="match status" value="1"/>
</dbReference>
<gene>
    <name evidence="10" type="ORF">BHK69_17395</name>
</gene>
<keyword evidence="6 8" id="KW-1133">Transmembrane helix</keyword>
<evidence type="ECO:0000256" key="2">
    <source>
        <dbReference type="ARBA" id="ARBA00010072"/>
    </source>
</evidence>
<feature type="domain" description="ABC transmembrane type-1" evidence="9">
    <location>
        <begin position="23"/>
        <end position="220"/>
    </location>
</feature>
<dbReference type="STRING" id="1526658.BHK69_17395"/>
<feature type="transmembrane region" description="Helical" evidence="8">
    <location>
        <begin position="201"/>
        <end position="222"/>
    </location>
</feature>
<dbReference type="InterPro" id="IPR035906">
    <property type="entry name" value="MetI-like_sf"/>
</dbReference>
<name>A0A1D7U3P1_9HYPH</name>
<dbReference type="InterPro" id="IPR010065">
    <property type="entry name" value="AA_ABC_transptr_permease_3TM"/>
</dbReference>
<dbReference type="OrthoDB" id="7341446at2"/>
<feature type="transmembrane region" description="Helical" evidence="8">
    <location>
        <begin position="138"/>
        <end position="159"/>
    </location>
</feature>
<dbReference type="AlphaFoldDB" id="A0A1D7U3P1"/>
<dbReference type="NCBIfam" id="TIGR01726">
    <property type="entry name" value="HEQRo_perm_3TM"/>
    <property type="match status" value="1"/>
</dbReference>
<dbReference type="CDD" id="cd06261">
    <property type="entry name" value="TM_PBP2"/>
    <property type="match status" value="1"/>
</dbReference>
<dbReference type="Gene3D" id="1.10.3720.10">
    <property type="entry name" value="MetI-like"/>
    <property type="match status" value="1"/>
</dbReference>
<dbReference type="PANTHER" id="PTHR30614:SF47">
    <property type="entry name" value="ABC TRANSPORTER PERMEASE"/>
    <property type="match status" value="1"/>
</dbReference>
<proteinExistence type="inferred from homology"/>
<evidence type="ECO:0000259" key="9">
    <source>
        <dbReference type="PROSITE" id="PS50928"/>
    </source>
</evidence>
<dbReference type="Proteomes" id="UP000094969">
    <property type="component" value="Chromosome"/>
</dbReference>